<dbReference type="InterPro" id="IPR043128">
    <property type="entry name" value="Rev_trsase/Diguanyl_cyclase"/>
</dbReference>
<dbReference type="Proteomes" id="UP000054107">
    <property type="component" value="Unassembled WGS sequence"/>
</dbReference>
<dbReference type="STRING" id="35722.A0A0B7NQE7"/>
<dbReference type="PANTHER" id="PTHR33064:SF37">
    <property type="entry name" value="RIBONUCLEASE H"/>
    <property type="match status" value="1"/>
</dbReference>
<dbReference type="InterPro" id="IPR051320">
    <property type="entry name" value="Viral_Replic_Matur_Polypro"/>
</dbReference>
<dbReference type="OrthoDB" id="5593162at2759"/>
<keyword evidence="3" id="KW-1185">Reference proteome</keyword>
<dbReference type="InterPro" id="IPR043502">
    <property type="entry name" value="DNA/RNA_pol_sf"/>
</dbReference>
<evidence type="ECO:0000313" key="3">
    <source>
        <dbReference type="Proteomes" id="UP000054107"/>
    </source>
</evidence>
<proteinExistence type="predicted"/>
<gene>
    <name evidence="2" type="primary">PARPA_11836.1 scaffold 44722</name>
</gene>
<dbReference type="Gene3D" id="3.30.70.270">
    <property type="match status" value="2"/>
</dbReference>
<dbReference type="PANTHER" id="PTHR33064">
    <property type="entry name" value="POL PROTEIN"/>
    <property type="match status" value="1"/>
</dbReference>
<organism evidence="2 3">
    <name type="scientific">Parasitella parasitica</name>
    <dbReference type="NCBI Taxonomy" id="35722"/>
    <lineage>
        <taxon>Eukaryota</taxon>
        <taxon>Fungi</taxon>
        <taxon>Fungi incertae sedis</taxon>
        <taxon>Mucoromycota</taxon>
        <taxon>Mucoromycotina</taxon>
        <taxon>Mucoromycetes</taxon>
        <taxon>Mucorales</taxon>
        <taxon>Mucorineae</taxon>
        <taxon>Mucoraceae</taxon>
        <taxon>Parasitella</taxon>
    </lineage>
</organism>
<reference evidence="2 3" key="1">
    <citation type="submission" date="2014-09" db="EMBL/GenBank/DDBJ databases">
        <authorList>
            <person name="Ellenberger Sabrina"/>
        </authorList>
    </citation>
    <scope>NUCLEOTIDE SEQUENCE [LARGE SCALE GENOMIC DNA]</scope>
    <source>
        <strain evidence="2 3">CBS 412.66</strain>
    </source>
</reference>
<dbReference type="InterPro" id="IPR000477">
    <property type="entry name" value="RT_dom"/>
</dbReference>
<evidence type="ECO:0000259" key="1">
    <source>
        <dbReference type="PROSITE" id="PS50878"/>
    </source>
</evidence>
<dbReference type="SUPFAM" id="SSF56672">
    <property type="entry name" value="DNA/RNA polymerases"/>
    <property type="match status" value="1"/>
</dbReference>
<name>A0A0B7NQE7_9FUNG</name>
<evidence type="ECO:0000313" key="2">
    <source>
        <dbReference type="EMBL" id="CEP17538.1"/>
    </source>
</evidence>
<dbReference type="CDD" id="cd01647">
    <property type="entry name" value="RT_LTR"/>
    <property type="match status" value="1"/>
</dbReference>
<dbReference type="AlphaFoldDB" id="A0A0B7NQE7"/>
<accession>A0A0B7NQE7</accession>
<protein>
    <recommendedName>
        <fullName evidence="1">Reverse transcriptase domain-containing protein</fullName>
    </recommendedName>
</protein>
<sequence length="189" mass="21597">MEDLLDKLHGSTWYHCIDLNTAYFQIPIFQDHKCKTGFSSSNGLWDCNSLAQGLCNSPATFARYMENMLSSVQAYTIKHLDDILCHADTKKCQFLQQEVRYLGFIISGSGVKSNPDKILPIKTWKAPKTTQKLMQFLEICTSYHKFVRNLAGTAAPLCRLLKKDTPFIWTTKYEDAFFQALKDALIQIP</sequence>
<dbReference type="Pfam" id="PF00078">
    <property type="entry name" value="RVT_1"/>
    <property type="match status" value="1"/>
</dbReference>
<feature type="domain" description="Reverse transcriptase" evidence="1">
    <location>
        <begin position="1"/>
        <end position="141"/>
    </location>
</feature>
<dbReference type="EMBL" id="LN733710">
    <property type="protein sequence ID" value="CEP17538.1"/>
    <property type="molecule type" value="Genomic_DNA"/>
</dbReference>
<dbReference type="Gene3D" id="3.10.10.10">
    <property type="entry name" value="HIV Type 1 Reverse Transcriptase, subunit A, domain 1"/>
    <property type="match status" value="1"/>
</dbReference>
<dbReference type="PROSITE" id="PS50878">
    <property type="entry name" value="RT_POL"/>
    <property type="match status" value="1"/>
</dbReference>